<dbReference type="PANTHER" id="PTHR37809:SF1">
    <property type="entry name" value="RIBOSOMAL PROTEIN S12 METHYLTHIOTRANSFERASE ACCESSORY FACTOR YCAO"/>
    <property type="match status" value="1"/>
</dbReference>
<keyword evidence="2" id="KW-0689">Ribosomal protein</keyword>
<dbReference type="Gene3D" id="3.30.1330.230">
    <property type="match status" value="1"/>
</dbReference>
<dbReference type="Pfam" id="PF02624">
    <property type="entry name" value="YcaO"/>
    <property type="match status" value="1"/>
</dbReference>
<dbReference type="NCBIfam" id="TIGR00702">
    <property type="entry name" value="YcaO-type kinase domain"/>
    <property type="match status" value="1"/>
</dbReference>
<dbReference type="NCBIfam" id="NF040716">
    <property type="entry name" value="YcaO_for_S12"/>
    <property type="match status" value="1"/>
</dbReference>
<dbReference type="KEGG" id="ege:EM595_1285"/>
<dbReference type="EMBL" id="LN907827">
    <property type="protein sequence ID" value="CUU23519.1"/>
    <property type="molecule type" value="Genomic_DNA"/>
</dbReference>
<accession>A0A0U5L0Z7</accession>
<dbReference type="PROSITE" id="PS51664">
    <property type="entry name" value="YCAO"/>
    <property type="match status" value="1"/>
</dbReference>
<dbReference type="InterPro" id="IPR041080">
    <property type="entry name" value="YcaO_C"/>
</dbReference>
<organism evidence="2 3">
    <name type="scientific">Duffyella gerundensis</name>
    <dbReference type="NCBI Taxonomy" id="1619313"/>
    <lineage>
        <taxon>Bacteria</taxon>
        <taxon>Pseudomonadati</taxon>
        <taxon>Pseudomonadota</taxon>
        <taxon>Gammaproteobacteria</taxon>
        <taxon>Enterobacterales</taxon>
        <taxon>Erwiniaceae</taxon>
        <taxon>Duffyella</taxon>
    </lineage>
</organism>
<evidence type="ECO:0000313" key="3">
    <source>
        <dbReference type="Proteomes" id="UP000059419"/>
    </source>
</evidence>
<gene>
    <name evidence="2" type="primary">ycaO</name>
    <name evidence="2" type="ORF">EM595_1285</name>
</gene>
<evidence type="ECO:0000259" key="1">
    <source>
        <dbReference type="PROSITE" id="PS51664"/>
    </source>
</evidence>
<protein>
    <submittedName>
        <fullName evidence="2">Ribosomal protein S12 methylthiotransferase accessory factor YcaO</fullName>
    </submittedName>
</protein>
<dbReference type="STRING" id="1619313.EM595_1285"/>
<feature type="domain" description="YcaO" evidence="1">
    <location>
        <begin position="98"/>
        <end position="469"/>
    </location>
</feature>
<name>A0A0U5L0Z7_9GAMM</name>
<proteinExistence type="predicted"/>
<reference evidence="3" key="1">
    <citation type="submission" date="2015-11" db="EMBL/GenBank/DDBJ databases">
        <authorList>
            <person name="Blom J."/>
        </authorList>
    </citation>
    <scope>NUCLEOTIDE SEQUENCE [LARGE SCALE GENOMIC DNA]</scope>
</reference>
<dbReference type="InterPro" id="IPR003776">
    <property type="entry name" value="YcaO-like_dom"/>
</dbReference>
<sequence>MAATSLLACHAASAFIGGTMAKPVSLRAFIFLTPKSGLMTQTFIPGKDAALEDSIARFQQKLQDLGFTIEEASWLNPVPHVWSVHIRDRDCPLCFTNGKGASKKAALASALGEYFERLSTNYFFADFWLGKSIANGDFVHYPDEKWFPLPADESLPEGILDARLQAYYDPENELSASDLIDLQSGNTARGICALPFTRQSDLQTVYIPMNIIGNLYVSNGMSAGNTANEARVQGLSEVFERHIKNRIIAEAISLPLIPAEVLNRYPGVVEAIDRLEAEGFPILSYDASLGGNYPVICVVLLNPANGTCFASFGAHPDFGVALERTVTELLQGRGLKDLDVFTPPTFDDEEIADHANLETHFIDSSGSISWDLFKEDADYPFVDWSFSGSTEEEFNTLMAIFKAEDQEVYIADYQHLDVYACRIIVPGMSDIYPADDLLLANNNMGAHLRDVLLSLPDSQWKKQDYLDLISRLDDDGMDDFTRVRELLGMATGKDNGWYTLRVGELKAMLALAGGDLEQALIWTEWTMEFNSSVFTPERANYYRCLQTLLLLAQEEERDPVQYHQVFLRMYGSDAVEAASAALTGEQAFYGLQSVDDDLKAFPAHQSLLAAYEKLQNAKRTNWK</sequence>
<dbReference type="GO" id="GO:0005840">
    <property type="term" value="C:ribosome"/>
    <property type="evidence" value="ECO:0007669"/>
    <property type="project" value="UniProtKB-KW"/>
</dbReference>
<dbReference type="GO" id="GO:0016740">
    <property type="term" value="F:transferase activity"/>
    <property type="evidence" value="ECO:0007669"/>
    <property type="project" value="UniProtKB-KW"/>
</dbReference>
<keyword evidence="3" id="KW-1185">Reference proteome</keyword>
<keyword evidence="2" id="KW-0687">Ribonucleoprotein</keyword>
<dbReference type="AlphaFoldDB" id="A0A0U5L0Z7"/>
<dbReference type="Proteomes" id="UP000059419">
    <property type="component" value="Chromosome 1"/>
</dbReference>
<dbReference type="PATRIC" id="fig|1619313.3.peg.1330"/>
<dbReference type="PANTHER" id="PTHR37809">
    <property type="entry name" value="RIBOSOMAL PROTEIN S12 METHYLTHIOTRANSFERASE ACCESSORY FACTOR YCAO"/>
    <property type="match status" value="1"/>
</dbReference>
<dbReference type="Pfam" id="PF18381">
    <property type="entry name" value="YcaO_C"/>
    <property type="match status" value="1"/>
</dbReference>
<evidence type="ECO:0000313" key="2">
    <source>
        <dbReference type="EMBL" id="CUU23519.1"/>
    </source>
</evidence>
<keyword evidence="2" id="KW-0808">Transferase</keyword>